<evidence type="ECO:0000256" key="26">
    <source>
        <dbReference type="ARBA" id="ARBA00023212"/>
    </source>
</evidence>
<dbReference type="Gene3D" id="1.10.287.1490">
    <property type="match status" value="1"/>
</dbReference>
<feature type="domain" description="Ig-like" evidence="40">
    <location>
        <begin position="926"/>
        <end position="1016"/>
    </location>
</feature>
<dbReference type="SUPFAM" id="SSF56112">
    <property type="entry name" value="Protein kinase-like (PK-like)"/>
    <property type="match status" value="1"/>
</dbReference>
<dbReference type="GO" id="GO:0001525">
    <property type="term" value="P:angiogenesis"/>
    <property type="evidence" value="ECO:0007669"/>
    <property type="project" value="UniProtKB-ARBA"/>
</dbReference>
<dbReference type="PROSITE" id="PS00109">
    <property type="entry name" value="PROTEIN_KINASE_TYR"/>
    <property type="match status" value="1"/>
</dbReference>
<dbReference type="CDD" id="cd20964">
    <property type="entry name" value="IgI_Tie2"/>
    <property type="match status" value="1"/>
</dbReference>
<dbReference type="InterPro" id="IPR011009">
    <property type="entry name" value="Kinase-like_dom_sf"/>
</dbReference>
<evidence type="ECO:0000256" key="36">
    <source>
        <dbReference type="SAM" id="MobiDB-lite"/>
    </source>
</evidence>
<evidence type="ECO:0000256" key="20">
    <source>
        <dbReference type="ARBA" id="ARBA00022989"/>
    </source>
</evidence>
<evidence type="ECO:0000256" key="31">
    <source>
        <dbReference type="ARBA" id="ARBA00078633"/>
    </source>
</evidence>
<evidence type="ECO:0000256" key="37">
    <source>
        <dbReference type="SAM" id="Phobius"/>
    </source>
</evidence>
<feature type="coiled-coil region" evidence="35">
    <location>
        <begin position="97"/>
        <end position="270"/>
    </location>
</feature>
<evidence type="ECO:0000256" key="18">
    <source>
        <dbReference type="ARBA" id="ARBA00022843"/>
    </source>
</evidence>
<dbReference type="GO" id="GO:2000351">
    <property type="term" value="P:regulation of endothelial cell apoptotic process"/>
    <property type="evidence" value="ECO:0007669"/>
    <property type="project" value="UniProtKB-ARBA"/>
</dbReference>
<evidence type="ECO:0000256" key="21">
    <source>
        <dbReference type="ARBA" id="ARBA00023136"/>
    </source>
</evidence>
<keyword evidence="17 34" id="KW-0067">ATP-binding</keyword>
<dbReference type="InterPro" id="IPR036179">
    <property type="entry name" value="Ig-like_dom_sf"/>
</dbReference>
<dbReference type="SMART" id="SM00219">
    <property type="entry name" value="TyrKc"/>
    <property type="match status" value="1"/>
</dbReference>
<evidence type="ECO:0000256" key="19">
    <source>
        <dbReference type="ARBA" id="ARBA00022949"/>
    </source>
</evidence>
<dbReference type="InterPro" id="IPR018941">
    <property type="entry name" value="Tyr_kin_Tie2_Ig-like_dom-1_N"/>
</dbReference>
<dbReference type="PANTHER" id="PTHR31432:SF0">
    <property type="entry name" value="INTRAFLAGELLAR TRANSPORT PROTEIN 74 HOMOLOG"/>
    <property type="match status" value="1"/>
</dbReference>
<dbReference type="GO" id="GO:0048487">
    <property type="term" value="F:beta-tubulin binding"/>
    <property type="evidence" value="ECO:0007669"/>
    <property type="project" value="InterPro"/>
</dbReference>
<keyword evidence="43" id="KW-1185">Reference proteome</keyword>
<dbReference type="GO" id="GO:0005886">
    <property type="term" value="C:plasma membrane"/>
    <property type="evidence" value="ECO:0007669"/>
    <property type="project" value="UniProtKB-SubCell"/>
</dbReference>
<dbReference type="InterPro" id="IPR013783">
    <property type="entry name" value="Ig-like_fold"/>
</dbReference>
<keyword evidence="12 37" id="KW-0812">Transmembrane</keyword>
<evidence type="ECO:0000256" key="32">
    <source>
        <dbReference type="ARBA" id="ARBA00082816"/>
    </source>
</evidence>
<dbReference type="GO" id="GO:0030334">
    <property type="term" value="P:regulation of cell migration"/>
    <property type="evidence" value="ECO:0007669"/>
    <property type="project" value="UniProtKB-ARBA"/>
</dbReference>
<dbReference type="InterPro" id="IPR029602">
    <property type="entry name" value="IFT74"/>
</dbReference>
<dbReference type="InterPro" id="IPR008266">
    <property type="entry name" value="Tyr_kinase_AS"/>
</dbReference>
<evidence type="ECO:0000256" key="28">
    <source>
        <dbReference type="ARBA" id="ARBA00051243"/>
    </source>
</evidence>
<dbReference type="Proteomes" id="UP000386466">
    <property type="component" value="Unassembled WGS sequence"/>
</dbReference>
<dbReference type="PROSITE" id="PS50026">
    <property type="entry name" value="EGF_3"/>
    <property type="match status" value="1"/>
</dbReference>
<dbReference type="GO" id="GO:0005925">
    <property type="term" value="C:focal adhesion"/>
    <property type="evidence" value="ECO:0007669"/>
    <property type="project" value="UniProtKB-SubCell"/>
</dbReference>
<evidence type="ECO:0000313" key="42">
    <source>
        <dbReference type="EMBL" id="VFV35327.1"/>
    </source>
</evidence>
<keyword evidence="8" id="KW-0964">Secreted</keyword>
<keyword evidence="15 34" id="KW-0547">Nucleotide-binding</keyword>
<dbReference type="InterPro" id="IPR020635">
    <property type="entry name" value="Tyr_kinase_cat_dom"/>
</dbReference>
<dbReference type="Gene3D" id="2.170.300.10">
    <property type="entry name" value="Tie2 ligand-binding domain superfamily"/>
    <property type="match status" value="1"/>
</dbReference>
<comment type="catalytic activity">
    <reaction evidence="28">
        <text>L-tyrosyl-[protein] + ATP = O-phospho-L-tyrosyl-[protein] + ADP + H(+)</text>
        <dbReference type="Rhea" id="RHEA:10596"/>
        <dbReference type="Rhea" id="RHEA-COMP:10136"/>
        <dbReference type="Rhea" id="RHEA-COMP:20101"/>
        <dbReference type="ChEBI" id="CHEBI:15378"/>
        <dbReference type="ChEBI" id="CHEBI:30616"/>
        <dbReference type="ChEBI" id="CHEBI:46858"/>
        <dbReference type="ChEBI" id="CHEBI:61978"/>
        <dbReference type="ChEBI" id="CHEBI:456216"/>
        <dbReference type="EC" id="2.7.10.1"/>
    </reaction>
</comment>
<keyword evidence="10" id="KW-0597">Phosphoprotein</keyword>
<dbReference type="GO" id="GO:0009967">
    <property type="term" value="P:positive regulation of signal transduction"/>
    <property type="evidence" value="ECO:0007669"/>
    <property type="project" value="UniProtKB-ARBA"/>
</dbReference>
<dbReference type="Pfam" id="PF00041">
    <property type="entry name" value="fn3"/>
    <property type="match status" value="2"/>
</dbReference>
<evidence type="ECO:0000256" key="12">
    <source>
        <dbReference type="ARBA" id="ARBA00022692"/>
    </source>
</evidence>
<evidence type="ECO:0000256" key="8">
    <source>
        <dbReference type="ARBA" id="ARBA00022525"/>
    </source>
</evidence>
<keyword evidence="22" id="KW-0829">Tyrosine-protein kinase</keyword>
<feature type="binding site" evidence="34">
    <location>
        <position position="1432"/>
    </location>
    <ligand>
        <name>ATP</name>
        <dbReference type="ChEBI" id="CHEBI:30616"/>
    </ligand>
</feature>
<dbReference type="FunFam" id="2.170.300.10:FF:000003">
    <property type="entry name" value="tyrosine-protein kinase receptor Tie-1 isoform X1"/>
    <property type="match status" value="1"/>
</dbReference>
<evidence type="ECO:0000256" key="10">
    <source>
        <dbReference type="ARBA" id="ARBA00022553"/>
    </source>
</evidence>
<feature type="domain" description="Protein kinase" evidence="38">
    <location>
        <begin position="1401"/>
        <end position="1673"/>
    </location>
</feature>
<feature type="disulfide bond" evidence="33">
    <location>
        <begin position="818"/>
        <end position="827"/>
    </location>
</feature>
<dbReference type="PROSITE" id="PS50835">
    <property type="entry name" value="IG_LIKE"/>
    <property type="match status" value="1"/>
</dbReference>
<dbReference type="FunFam" id="3.30.200.20:FF:000113">
    <property type="entry name" value="Putative tyrosine-protein kinase receptor Tie-1"/>
    <property type="match status" value="1"/>
</dbReference>
<evidence type="ECO:0000313" key="43">
    <source>
        <dbReference type="Proteomes" id="UP000386466"/>
    </source>
</evidence>
<dbReference type="FunFam" id="1.10.510.10:FF:000123">
    <property type="entry name" value="Tyrosine-protein kinase receptor Tie-1"/>
    <property type="match status" value="1"/>
</dbReference>
<dbReference type="GO" id="GO:0005576">
    <property type="term" value="C:extracellular region"/>
    <property type="evidence" value="ECO:0007669"/>
    <property type="project" value="UniProtKB-SubCell"/>
</dbReference>
<dbReference type="SUPFAM" id="SSF49265">
    <property type="entry name" value="Fibronectin type III"/>
    <property type="match status" value="2"/>
</dbReference>
<dbReference type="GO" id="GO:0005856">
    <property type="term" value="C:cytoskeleton"/>
    <property type="evidence" value="ECO:0007669"/>
    <property type="project" value="UniProtKB-SubCell"/>
</dbReference>
<gene>
    <name evidence="42" type="ORF">LYPA_23C004562</name>
</gene>
<reference evidence="42 43" key="1">
    <citation type="submission" date="2019-01" db="EMBL/GenBank/DDBJ databases">
        <authorList>
            <person name="Alioto T."/>
            <person name="Alioto T."/>
        </authorList>
    </citation>
    <scope>NUCLEOTIDE SEQUENCE [LARGE SCALE GENOMIC DNA]</scope>
</reference>
<keyword evidence="26" id="KW-0206">Cytoskeleton</keyword>
<evidence type="ECO:0000256" key="30">
    <source>
        <dbReference type="ARBA" id="ARBA00075340"/>
    </source>
</evidence>
<keyword evidence="14" id="KW-0677">Repeat</keyword>
<evidence type="ECO:0000256" key="3">
    <source>
        <dbReference type="ARBA" id="ARBA00004251"/>
    </source>
</evidence>
<evidence type="ECO:0000256" key="25">
    <source>
        <dbReference type="ARBA" id="ARBA00023180"/>
    </source>
</evidence>
<dbReference type="PROSITE" id="PS00107">
    <property type="entry name" value="PROTEIN_KINASE_ATP"/>
    <property type="match status" value="1"/>
</dbReference>
<evidence type="ECO:0000259" key="39">
    <source>
        <dbReference type="PROSITE" id="PS50026"/>
    </source>
</evidence>
<evidence type="ECO:0000256" key="13">
    <source>
        <dbReference type="ARBA" id="ARBA00022729"/>
    </source>
</evidence>
<evidence type="ECO:0000256" key="7">
    <source>
        <dbReference type="ARBA" id="ARBA00022490"/>
    </source>
</evidence>
<evidence type="ECO:0000256" key="14">
    <source>
        <dbReference type="ARBA" id="ARBA00022737"/>
    </source>
</evidence>
<keyword evidence="6" id="KW-1003">Cell membrane</keyword>
<keyword evidence="7" id="KW-0963">Cytoplasm</keyword>
<feature type="region of interest" description="Disordered" evidence="36">
    <location>
        <begin position="1"/>
        <end position="58"/>
    </location>
</feature>
<feature type="compositionally biased region" description="Gly residues" evidence="36">
    <location>
        <begin position="49"/>
        <end position="58"/>
    </location>
</feature>
<evidence type="ECO:0000256" key="6">
    <source>
        <dbReference type="ARBA" id="ARBA00022475"/>
    </source>
</evidence>
<dbReference type="GO" id="GO:0001936">
    <property type="term" value="P:regulation of endothelial cell proliferation"/>
    <property type="evidence" value="ECO:0007669"/>
    <property type="project" value="UniProtKB-ARBA"/>
</dbReference>
<evidence type="ECO:0000256" key="23">
    <source>
        <dbReference type="ARBA" id="ARBA00023157"/>
    </source>
</evidence>
<sequence>MASNHKPSARPVSRGGMGLTGRPPSGIRPPSASIRVATGMPPGTARPGSRGGTIGTGGVLSSQIKVADRPVTQQGLSGMKTGMKGPQRQILDKSYYLGLLRSKISELTTEINKLQKEIEMYNQENSVYLSYEKRAETLAVEIKEFQGQLADYNMLVDKLNTNTEMEEVMNDYNMLKAQNDRETQSMDIIFTERQAKEKQIRSVEEEVEQEKQAADGIIKNMSPEKQVKYTEMKTTNEKLLQELDTLQQQLDSLNMKKESLEAEIAHSQVKQEAVLLHEKLYELESHRDQMIAEDKSMGSPMEERERLLKQVKEDNQEIASMERQLTDIKEKIKQFNEEIRQLDMDLEEHQGEMNQKYKELKKREENMDTFIETFEETKNQELERKAQIEANIVTLLEHSSRNINRMKQISSITNQELKMMQDDLNFKSTEMQKSQSTARNLTSDSQRLQLDLQKMELLESKMTEEQHSLKSKIKQMTADLETYNDLPALKSSGEEKKKKLHQERTVLTTRRNAFKKITEKLNVEYETLKTQLQENETHSQDPVEHANGKSQTSWCLKGSLGPHAHLRKLDGEIWGSMDSLAGLVLYGVSLLLSGTVDSAMDLILINSLPLVSDAETSLTCIATGWRPHEPITIGRDFEALMNQHQDPLEVTQDVTREWAKKVVWKREKASEINGAYFCEGRVRGEAIRIRTMKMRQQASFLPATLTMTVDRGDNVNISFKKVLIREEDAVIYKNGSFIHSVPRHEVPDILEVHLPHAQPQDAGVYSARYIGGNLFTSAFTRLIVRRCEAQKWGPECNRVCTVCMNNGICHEDTGECICPPGFMGRTCEKACELHTFGRTCKERCSGPEGCKSYVFCLPDPYGCSCATGWQGLQCNEACQPGYYGPDCKLTCRCSHGETCDRFQGCLCSPERQGLQCEKEGMPRMVPKIEDLPDHVEVNSGKFNPICKASGWPLPANEEMTLVKPDGTVLHPKDFNHTGHLSVATFTIHRVLPPDSGVWVCSVNTVAGMVEKPFNISVKVLPKPLNAPNVIDTGHNFAVINISSEPYFGDGPIKSKKLLYKPVNHYEAWRHIQVTNEIVTLNYLEPRTEYELCVQLVRRGEGGEGHPGPVRRFTTASIGLPPPRGLILLPKSQTTLNLTWQPIFPTSEDDFYVEVERRSVQMNSDQQNIKVPGNLTSVLLNNLHPREQYIVRARVNTKAQGEWSEDLIAWTLSDILPPQPENIKISNITDSSAMISWTILDGYSISSIIIRYKVQGKNEDQHIDVKIKNATITQYHLKGLEPETAYQVDIFAENNIGSSNPTFSHELMTLSKSQVPADLGGGKMLLIAILGSAGMTCLTVLLAFLIMLQLKRANVQRRMAQAFQNVREEPVVQFNSGTLALNRKAKNNPDPTIYPVLDWNDIKFQDVIGEGNFGQVLKARIKKDGLRMDAAIKRMKEYASKDDHRDFAGELEVLCKLGHHPNIINLLGACEHRGYLYLAIEYAPHGNLLDFLRKSRVLETDPAFAIANSTASTLSSQQLLHFAADVARGMDYLSQKQFIHRDLAARNILVGENYVAKIADFGLSRGQEVYVKKTMGRLPVRWMAIESLNYSVYTTNSDVWSYGVLLWEIVSLGGTPYCGMTCAELYEKLPQGYRLEKPLNCDDEVYDLMRQCWREKPYERPSFAQILVSLNRMLEERKTYVNTTLYEKFAYAGIDCSAEEAA</sequence>
<dbReference type="GO" id="GO:0004714">
    <property type="term" value="F:transmembrane receptor protein tyrosine kinase activity"/>
    <property type="evidence" value="ECO:0007669"/>
    <property type="project" value="UniProtKB-EC"/>
</dbReference>
<dbReference type="GO" id="GO:0005524">
    <property type="term" value="F:ATP binding"/>
    <property type="evidence" value="ECO:0007669"/>
    <property type="project" value="UniProtKB-UniRule"/>
</dbReference>
<dbReference type="InterPro" id="IPR002049">
    <property type="entry name" value="LE_dom"/>
</dbReference>
<feature type="transmembrane region" description="Helical" evidence="37">
    <location>
        <begin position="1323"/>
        <end position="1347"/>
    </location>
</feature>
<dbReference type="GO" id="GO:0030097">
    <property type="term" value="P:hemopoiesis"/>
    <property type="evidence" value="ECO:0007669"/>
    <property type="project" value="UniProtKB-ARBA"/>
</dbReference>
<dbReference type="FunFam" id="1.10.287.1490:FF:000012">
    <property type="entry name" value="intraflagellar transport protein 74 homolog"/>
    <property type="match status" value="1"/>
</dbReference>
<keyword evidence="21 37" id="KW-0472">Membrane</keyword>
<evidence type="ECO:0000256" key="29">
    <source>
        <dbReference type="ARBA" id="ARBA00072791"/>
    </source>
</evidence>
<dbReference type="SUPFAM" id="SSF48726">
    <property type="entry name" value="Immunoglobulin"/>
    <property type="match status" value="1"/>
</dbReference>
<dbReference type="InterPro" id="IPR007110">
    <property type="entry name" value="Ig-like_dom"/>
</dbReference>
<dbReference type="Pfam" id="PF10430">
    <property type="entry name" value="Ig_Tie2_1"/>
    <property type="match status" value="1"/>
</dbReference>
<evidence type="ECO:0000259" key="38">
    <source>
        <dbReference type="PROSITE" id="PS50011"/>
    </source>
</evidence>
<evidence type="ECO:0000256" key="35">
    <source>
        <dbReference type="SAM" id="Coils"/>
    </source>
</evidence>
<evidence type="ECO:0000256" key="17">
    <source>
        <dbReference type="ARBA" id="ARBA00022840"/>
    </source>
</evidence>
<evidence type="ECO:0000256" key="24">
    <source>
        <dbReference type="ARBA" id="ARBA00023170"/>
    </source>
</evidence>
<dbReference type="InterPro" id="IPR036116">
    <property type="entry name" value="FN3_sf"/>
</dbReference>
<keyword evidence="9 33" id="KW-0245">EGF-like domain</keyword>
<dbReference type="FunFam" id="2.60.40.10:FF:000391">
    <property type="entry name" value="TEK receptor tyrosine kinase"/>
    <property type="match status" value="1"/>
</dbReference>
<evidence type="ECO:0000256" key="34">
    <source>
        <dbReference type="PROSITE-ProRule" id="PRU10141"/>
    </source>
</evidence>
<evidence type="ECO:0000256" key="15">
    <source>
        <dbReference type="ARBA" id="ARBA00022741"/>
    </source>
</evidence>
<keyword evidence="25" id="KW-0325">Glycoprotein</keyword>
<dbReference type="SMART" id="SM00220">
    <property type="entry name" value="S_TKc"/>
    <property type="match status" value="1"/>
</dbReference>
<keyword evidence="24 42" id="KW-0675">Receptor</keyword>
<dbReference type="InterPro" id="IPR003961">
    <property type="entry name" value="FN3_dom"/>
</dbReference>
<keyword evidence="13" id="KW-0732">Signal</keyword>
<dbReference type="Pfam" id="PF07714">
    <property type="entry name" value="PK_Tyr_Ser-Thr"/>
    <property type="match status" value="1"/>
</dbReference>
<evidence type="ECO:0000256" key="5">
    <source>
        <dbReference type="ARBA" id="ARBA00011902"/>
    </source>
</evidence>
<comment type="caution">
    <text evidence="33">Lacks conserved residue(s) required for the propagation of feature annotation.</text>
</comment>
<dbReference type="GO" id="GO:0043066">
    <property type="term" value="P:negative regulation of apoptotic process"/>
    <property type="evidence" value="ECO:0007669"/>
    <property type="project" value="UniProtKB-ARBA"/>
</dbReference>
<dbReference type="GO" id="GO:0030992">
    <property type="term" value="C:intraciliary transport particle B"/>
    <property type="evidence" value="ECO:0007669"/>
    <property type="project" value="InterPro"/>
</dbReference>
<protein>
    <recommendedName>
        <fullName evidence="29">Angiopoietin-1 receptor</fullName>
        <ecNumber evidence="5">2.7.10.1</ecNumber>
    </recommendedName>
    <alternativeName>
        <fullName evidence="30">Endothelial tyrosine kinase</fullName>
    </alternativeName>
    <alternativeName>
        <fullName evidence="32">Tyrosine kinase with Ig and EGF homology domains-2</fullName>
    </alternativeName>
    <alternativeName>
        <fullName evidence="31">Tyrosine-protein kinase receptor TIE-2</fullName>
    </alternativeName>
</protein>
<name>A0A485NRY2_LYNPA</name>
<dbReference type="Gene3D" id="3.30.200.20">
    <property type="entry name" value="Phosphorylase Kinase, domain 1"/>
    <property type="match status" value="1"/>
</dbReference>
<dbReference type="PRINTS" id="PR00109">
    <property type="entry name" value="TYRKINASE"/>
</dbReference>
<proteinExistence type="predicted"/>
<feature type="domain" description="Fibronectin type-III" evidence="41">
    <location>
        <begin position="1023"/>
        <end position="1117"/>
    </location>
</feature>
<evidence type="ECO:0000256" key="22">
    <source>
        <dbReference type="ARBA" id="ARBA00023137"/>
    </source>
</evidence>
<dbReference type="GO" id="GO:0031589">
    <property type="term" value="P:cell-substrate adhesion"/>
    <property type="evidence" value="ECO:0007669"/>
    <property type="project" value="UniProtKB-ARBA"/>
</dbReference>
<keyword evidence="19" id="KW-0965">Cell junction</keyword>
<keyword evidence="18" id="KW-0832">Ubl conjugation</keyword>
<keyword evidence="20 37" id="KW-1133">Transmembrane helix</keyword>
<feature type="domain" description="Fibronectin type-III" evidence="41">
    <location>
        <begin position="1121"/>
        <end position="1213"/>
    </location>
</feature>
<dbReference type="Gene3D" id="2.60.40.10">
    <property type="entry name" value="Immunoglobulins"/>
    <property type="match status" value="6"/>
</dbReference>
<keyword evidence="16" id="KW-0418">Kinase</keyword>
<dbReference type="Gene3D" id="1.10.510.10">
    <property type="entry name" value="Transferase(Phosphotransferase) domain 1"/>
    <property type="match status" value="1"/>
</dbReference>
<dbReference type="EC" id="2.7.10.1" evidence="5"/>
<dbReference type="GO" id="GO:0051240">
    <property type="term" value="P:positive regulation of multicellular organismal process"/>
    <property type="evidence" value="ECO:0007669"/>
    <property type="project" value="UniProtKB-ARBA"/>
</dbReference>
<dbReference type="InterPro" id="IPR017441">
    <property type="entry name" value="Protein_kinase_ATP_BS"/>
</dbReference>
<dbReference type="InterPro" id="IPR000719">
    <property type="entry name" value="Prot_kinase_dom"/>
</dbReference>
<evidence type="ECO:0000259" key="41">
    <source>
        <dbReference type="PROSITE" id="PS50853"/>
    </source>
</evidence>
<dbReference type="SMART" id="SM00060">
    <property type="entry name" value="FN3"/>
    <property type="match status" value="3"/>
</dbReference>
<feature type="domain" description="Fibronectin type-III" evidence="41">
    <location>
        <begin position="1218"/>
        <end position="1311"/>
    </location>
</feature>
<dbReference type="InterPro" id="IPR001245">
    <property type="entry name" value="Ser-Thr/Tyr_kinase_cat_dom"/>
</dbReference>
<dbReference type="PROSITE" id="PS50011">
    <property type="entry name" value="PROTEIN_KINASE_DOM"/>
    <property type="match status" value="1"/>
</dbReference>
<organism evidence="42 43">
    <name type="scientific">Lynx pardinus</name>
    <name type="common">Iberian lynx</name>
    <name type="synonym">Felis pardina</name>
    <dbReference type="NCBI Taxonomy" id="191816"/>
    <lineage>
        <taxon>Eukaryota</taxon>
        <taxon>Metazoa</taxon>
        <taxon>Chordata</taxon>
        <taxon>Craniata</taxon>
        <taxon>Vertebrata</taxon>
        <taxon>Euteleostomi</taxon>
        <taxon>Mammalia</taxon>
        <taxon>Eutheria</taxon>
        <taxon>Laurasiatheria</taxon>
        <taxon>Carnivora</taxon>
        <taxon>Feliformia</taxon>
        <taxon>Felidae</taxon>
        <taxon>Felinae</taxon>
        <taxon>Lynx</taxon>
    </lineage>
</organism>
<dbReference type="CDD" id="cd00063">
    <property type="entry name" value="FN3"/>
    <property type="match status" value="2"/>
</dbReference>
<evidence type="ECO:0000256" key="16">
    <source>
        <dbReference type="ARBA" id="ARBA00022777"/>
    </source>
</evidence>
<evidence type="ECO:0000256" key="33">
    <source>
        <dbReference type="PROSITE-ProRule" id="PRU00076"/>
    </source>
</evidence>
<evidence type="ECO:0000256" key="27">
    <source>
        <dbReference type="ARBA" id="ARBA00023319"/>
    </source>
</evidence>
<dbReference type="GO" id="GO:0035735">
    <property type="term" value="P:intraciliary transport involved in cilium assembly"/>
    <property type="evidence" value="ECO:0007669"/>
    <property type="project" value="TreeGrafter"/>
</dbReference>
<evidence type="ECO:0000256" key="2">
    <source>
        <dbReference type="ARBA" id="ARBA00004246"/>
    </source>
</evidence>
<dbReference type="GO" id="GO:1902531">
    <property type="term" value="P:regulation of intracellular signal transduction"/>
    <property type="evidence" value="ECO:0007669"/>
    <property type="project" value="UniProtKB-ARBA"/>
</dbReference>
<dbReference type="EMBL" id="CAAGRJ010021045">
    <property type="protein sequence ID" value="VFV35327.1"/>
    <property type="molecule type" value="Genomic_DNA"/>
</dbReference>
<dbReference type="PROSITE" id="PS50853">
    <property type="entry name" value="FN3"/>
    <property type="match status" value="3"/>
</dbReference>
<dbReference type="FunFam" id="2.60.40.10:FF:000441">
    <property type="entry name" value="TEK receptor tyrosine kinase"/>
    <property type="match status" value="1"/>
</dbReference>
<evidence type="ECO:0000256" key="1">
    <source>
        <dbReference type="ARBA" id="ARBA00004245"/>
    </source>
</evidence>
<evidence type="ECO:0000256" key="9">
    <source>
        <dbReference type="ARBA" id="ARBA00022536"/>
    </source>
</evidence>
<dbReference type="GO" id="GO:0007169">
    <property type="term" value="P:cell surface receptor protein tyrosine kinase signaling pathway"/>
    <property type="evidence" value="ECO:0007669"/>
    <property type="project" value="InterPro"/>
</dbReference>
<keyword evidence="35" id="KW-0175">Coiled coil</keyword>
<keyword evidence="23 33" id="KW-1015">Disulfide bond</keyword>
<dbReference type="FunFam" id="2.60.40.10:FF:000388">
    <property type="entry name" value="TEK receptor tyrosine kinase"/>
    <property type="match status" value="1"/>
</dbReference>
<keyword evidence="27" id="KW-0393">Immunoglobulin domain</keyword>
<dbReference type="GO" id="GO:0045785">
    <property type="term" value="P:positive regulation of cell adhesion"/>
    <property type="evidence" value="ECO:0007669"/>
    <property type="project" value="UniProtKB-ARBA"/>
</dbReference>
<comment type="subcellular location">
    <subcellularLocation>
        <location evidence="2">Cell junction</location>
        <location evidence="2">Focal adhesion</location>
    </subcellularLocation>
    <subcellularLocation>
        <location evidence="3">Cell membrane</location>
        <topology evidence="3">Single-pass type I membrane protein</topology>
    </subcellularLocation>
    <subcellularLocation>
        <location evidence="1">Cytoplasm</location>
        <location evidence="1">Cytoskeleton</location>
    </subcellularLocation>
    <subcellularLocation>
        <location evidence="4">Secreted</location>
    </subcellularLocation>
</comment>
<evidence type="ECO:0000256" key="11">
    <source>
        <dbReference type="ARBA" id="ARBA00022679"/>
    </source>
</evidence>
<dbReference type="SMART" id="SM00181">
    <property type="entry name" value="EGF"/>
    <property type="match status" value="2"/>
</dbReference>
<dbReference type="GO" id="GO:0045765">
    <property type="term" value="P:regulation of angiogenesis"/>
    <property type="evidence" value="ECO:0007669"/>
    <property type="project" value="UniProtKB-ARBA"/>
</dbReference>
<dbReference type="InterPro" id="IPR000742">
    <property type="entry name" value="EGF"/>
</dbReference>
<dbReference type="PROSITE" id="PS00022">
    <property type="entry name" value="EGF_1"/>
    <property type="match status" value="1"/>
</dbReference>
<dbReference type="FunFam" id="2.60.40.10:FF:000397">
    <property type="entry name" value="angiopoietin-1 receptor isoform X1"/>
    <property type="match status" value="1"/>
</dbReference>
<dbReference type="PANTHER" id="PTHR31432">
    <property type="entry name" value="INTRAFLAGELLAR TRANSPORT PROTEIN 74 HOMOLOG"/>
    <property type="match status" value="1"/>
</dbReference>
<evidence type="ECO:0000256" key="4">
    <source>
        <dbReference type="ARBA" id="ARBA00004613"/>
    </source>
</evidence>
<dbReference type="CDD" id="cd05088">
    <property type="entry name" value="PTKc_Tie2"/>
    <property type="match status" value="1"/>
</dbReference>
<dbReference type="GO" id="GO:0005929">
    <property type="term" value="C:cilium"/>
    <property type="evidence" value="ECO:0007669"/>
    <property type="project" value="TreeGrafter"/>
</dbReference>
<feature type="domain" description="EGF-like" evidence="39">
    <location>
        <begin position="792"/>
        <end position="828"/>
    </location>
</feature>
<feature type="coiled-coil region" evidence="35">
    <location>
        <begin position="304"/>
        <end position="391"/>
    </location>
</feature>
<evidence type="ECO:0000259" key="40">
    <source>
        <dbReference type="PROSITE" id="PS50835"/>
    </source>
</evidence>
<accession>A0A485NRY2</accession>
<dbReference type="FunFam" id="2.60.40.10:FF:000406">
    <property type="entry name" value="angiopoietin-1 receptor isoform X2"/>
    <property type="match status" value="1"/>
</dbReference>
<keyword evidence="11" id="KW-0808">Transferase</keyword>
<dbReference type="CDD" id="cd00055">
    <property type="entry name" value="EGF_Lam"/>
    <property type="match status" value="1"/>
</dbReference>
<dbReference type="FunFam" id="2.60.40.10:FF:000407">
    <property type="entry name" value="angiopoietin-1 receptor isoform X1"/>
    <property type="match status" value="1"/>
</dbReference>